<dbReference type="Ensembl" id="ENSONIT00000061322.1">
    <property type="protein sequence ID" value="ENSONIP00000051026.1"/>
    <property type="gene ID" value="ENSONIG00000004770.2"/>
</dbReference>
<dbReference type="InterPro" id="IPR000504">
    <property type="entry name" value="RRM_dom"/>
</dbReference>
<gene>
    <name evidence="9" type="primary">RNPC3</name>
    <name evidence="9" type="synonym">rnpc3</name>
</gene>
<dbReference type="PANTHER" id="PTHR16105:SF0">
    <property type="entry name" value="RNA-BINDING REGION-CONTAINING PROTEIN 3"/>
    <property type="match status" value="1"/>
</dbReference>
<dbReference type="PANTHER" id="PTHR16105">
    <property type="entry name" value="RNA-BINDING REGION-CONTAINING PROTEIN 3"/>
    <property type="match status" value="1"/>
</dbReference>
<keyword evidence="4 6" id="KW-0694">RNA-binding</keyword>
<dbReference type="Gene3D" id="6.10.250.610">
    <property type="match status" value="1"/>
</dbReference>
<reference evidence="9" key="2">
    <citation type="submission" date="2025-08" db="UniProtKB">
        <authorList>
            <consortium name="Ensembl"/>
        </authorList>
    </citation>
    <scope>IDENTIFICATION</scope>
</reference>
<keyword evidence="10" id="KW-1185">Reference proteome</keyword>
<comment type="subcellular location">
    <subcellularLocation>
        <location evidence="1">Nucleus</location>
    </subcellularLocation>
</comment>
<keyword evidence="3" id="KW-0677">Repeat</keyword>
<evidence type="ECO:0000259" key="8">
    <source>
        <dbReference type="PROSITE" id="PS50102"/>
    </source>
</evidence>
<dbReference type="GO" id="GO:0000398">
    <property type="term" value="P:mRNA splicing, via spliceosome"/>
    <property type="evidence" value="ECO:0007669"/>
    <property type="project" value="TreeGrafter"/>
</dbReference>
<evidence type="ECO:0000313" key="9">
    <source>
        <dbReference type="Ensembl" id="ENSONIP00000051026.1"/>
    </source>
</evidence>
<reference evidence="9" key="3">
    <citation type="submission" date="2025-09" db="UniProtKB">
        <authorList>
            <consortium name="Ensembl"/>
        </authorList>
    </citation>
    <scope>IDENTIFICATION</scope>
</reference>
<dbReference type="SMART" id="SM00360">
    <property type="entry name" value="RRM"/>
    <property type="match status" value="2"/>
</dbReference>
<evidence type="ECO:0000256" key="2">
    <source>
        <dbReference type="ARBA" id="ARBA00020364"/>
    </source>
</evidence>
<dbReference type="GeneTree" id="ENSGT00530000063786"/>
<dbReference type="SUPFAM" id="SSF54928">
    <property type="entry name" value="RNA-binding domain, RBD"/>
    <property type="match status" value="2"/>
</dbReference>
<dbReference type="InterPro" id="IPR012677">
    <property type="entry name" value="Nucleotide-bd_a/b_plait_sf"/>
</dbReference>
<dbReference type="InterPro" id="IPR045164">
    <property type="entry name" value="RBM41/RNPC3"/>
</dbReference>
<protein>
    <recommendedName>
        <fullName evidence="2">RNA-binding region-containing protein 3</fullName>
    </recommendedName>
</protein>
<feature type="region of interest" description="Disordered" evidence="7">
    <location>
        <begin position="109"/>
        <end position="138"/>
    </location>
</feature>
<reference evidence="10" key="1">
    <citation type="submission" date="2012-01" db="EMBL/GenBank/DDBJ databases">
        <title>The Genome Sequence of Oreochromis niloticus (Nile Tilapia).</title>
        <authorList>
            <consortium name="Broad Institute Genome Assembly Team"/>
            <consortium name="Broad Institute Sequencing Platform"/>
            <person name="Di Palma F."/>
            <person name="Johnson J."/>
            <person name="Lander E.S."/>
            <person name="Lindblad-Toh K."/>
        </authorList>
    </citation>
    <scope>NUCLEOTIDE SEQUENCE [LARGE SCALE GENOMIC DNA]</scope>
</reference>
<sequence>MLGVKQRLAQPVRSTCQISSLIHQRYKTLLVRHLPAELSEEEKEDLLKYFGAESVRVFSNRGRLKHAAFATFRSEKSAARALSRLHQLEVLDQTLVVEFAKGQDHITVLKDPPVSESGEHVKEEQKKQESKQPNIPIIETGVAPSLGLKFQSNPTLKYLYPPPSNGILTNIMHALMSVPKFYVQVLHLMNKMNLPCPFGPVTARPPMFELLPPAPPIPMPPPFPPDYPPLPEEEMEMSSEEESEYETRLHFCPLALSIQVDQSEIKPSSNQEEAEAKGFGKLYFTQASKQQEERGDNEQDLVSDVISRKELEKGRLSRDEIKRMSVFKNYEPGEPTCRLYVKNIAKQVEEKELKYIYGRYINLSSEEERNMFDIVLMKEGRMKGQAFVGLPSVQSAEKALQETNGYVLYDKPLVVVSFLSDETKTTCEFRLH</sequence>
<evidence type="ECO:0000256" key="5">
    <source>
        <dbReference type="ARBA" id="ARBA00023242"/>
    </source>
</evidence>
<accession>A0A669CSN2</accession>
<feature type="compositionally biased region" description="Basic and acidic residues" evidence="7">
    <location>
        <begin position="117"/>
        <end position="130"/>
    </location>
</feature>
<evidence type="ECO:0000256" key="6">
    <source>
        <dbReference type="PROSITE-ProRule" id="PRU00176"/>
    </source>
</evidence>
<dbReference type="InterPro" id="IPR035979">
    <property type="entry name" value="RBD_domain_sf"/>
</dbReference>
<evidence type="ECO:0000256" key="7">
    <source>
        <dbReference type="SAM" id="MobiDB-lite"/>
    </source>
</evidence>
<dbReference type="Pfam" id="PF00076">
    <property type="entry name" value="RRM_1"/>
    <property type="match status" value="2"/>
</dbReference>
<dbReference type="AlphaFoldDB" id="A0A669CSN2"/>
<dbReference type="GO" id="GO:0097157">
    <property type="term" value="F:pre-mRNA intronic binding"/>
    <property type="evidence" value="ECO:0007669"/>
    <property type="project" value="TreeGrafter"/>
</dbReference>
<dbReference type="InterPro" id="IPR034147">
    <property type="entry name" value="RBM40_RRM1"/>
</dbReference>
<dbReference type="CDD" id="cd12239">
    <property type="entry name" value="RRM2_RBM40_like"/>
    <property type="match status" value="1"/>
</dbReference>
<organism evidence="9 10">
    <name type="scientific">Oreochromis niloticus</name>
    <name type="common">Nile tilapia</name>
    <name type="synonym">Tilapia nilotica</name>
    <dbReference type="NCBI Taxonomy" id="8128"/>
    <lineage>
        <taxon>Eukaryota</taxon>
        <taxon>Metazoa</taxon>
        <taxon>Chordata</taxon>
        <taxon>Craniata</taxon>
        <taxon>Vertebrata</taxon>
        <taxon>Euteleostomi</taxon>
        <taxon>Actinopterygii</taxon>
        <taxon>Neopterygii</taxon>
        <taxon>Teleostei</taxon>
        <taxon>Neoteleostei</taxon>
        <taxon>Acanthomorphata</taxon>
        <taxon>Ovalentaria</taxon>
        <taxon>Cichlomorphae</taxon>
        <taxon>Cichliformes</taxon>
        <taxon>Cichlidae</taxon>
        <taxon>African cichlids</taxon>
        <taxon>Pseudocrenilabrinae</taxon>
        <taxon>Oreochromini</taxon>
        <taxon>Oreochromis</taxon>
    </lineage>
</organism>
<proteinExistence type="predicted"/>
<name>A0A669CSN2_ORENI</name>
<evidence type="ECO:0000256" key="3">
    <source>
        <dbReference type="ARBA" id="ARBA00022737"/>
    </source>
</evidence>
<feature type="domain" description="RRM" evidence="8">
    <location>
        <begin position="27"/>
        <end position="102"/>
    </location>
</feature>
<dbReference type="PROSITE" id="PS50102">
    <property type="entry name" value="RRM"/>
    <property type="match status" value="2"/>
</dbReference>
<dbReference type="Gene3D" id="3.30.70.330">
    <property type="match status" value="2"/>
</dbReference>
<dbReference type="CDD" id="cd12238">
    <property type="entry name" value="RRM1_RBM40_like"/>
    <property type="match status" value="1"/>
</dbReference>
<keyword evidence="5" id="KW-0539">Nucleus</keyword>
<dbReference type="Proteomes" id="UP000005207">
    <property type="component" value="Linkage group LG9"/>
</dbReference>
<feature type="domain" description="RRM" evidence="8">
    <location>
        <begin position="337"/>
        <end position="415"/>
    </location>
</feature>
<dbReference type="GO" id="GO:0030626">
    <property type="term" value="F:U12 snRNA binding"/>
    <property type="evidence" value="ECO:0007669"/>
    <property type="project" value="TreeGrafter"/>
</dbReference>
<evidence type="ECO:0000256" key="1">
    <source>
        <dbReference type="ARBA" id="ARBA00004123"/>
    </source>
</evidence>
<dbReference type="GO" id="GO:0005689">
    <property type="term" value="C:U12-type spliceosomal complex"/>
    <property type="evidence" value="ECO:0007669"/>
    <property type="project" value="TreeGrafter"/>
</dbReference>
<evidence type="ECO:0000313" key="10">
    <source>
        <dbReference type="Proteomes" id="UP000005207"/>
    </source>
</evidence>
<evidence type="ECO:0000256" key="4">
    <source>
        <dbReference type="ARBA" id="ARBA00022884"/>
    </source>
</evidence>